<dbReference type="InterPro" id="IPR050194">
    <property type="entry name" value="Glycosyltransferase_grp1"/>
</dbReference>
<accession>A0A6J4T1S4</accession>
<dbReference type="PANTHER" id="PTHR45947">
    <property type="entry name" value="SULFOQUINOVOSYL TRANSFERASE SQD2"/>
    <property type="match status" value="1"/>
</dbReference>
<dbReference type="GO" id="GO:0016758">
    <property type="term" value="F:hexosyltransferase activity"/>
    <property type="evidence" value="ECO:0007669"/>
    <property type="project" value="TreeGrafter"/>
</dbReference>
<gene>
    <name evidence="2" type="ORF">AVDCRST_MAG69-2504</name>
</gene>
<dbReference type="PANTHER" id="PTHR45947:SF3">
    <property type="entry name" value="SULFOQUINOVOSYL TRANSFERASE SQD2"/>
    <property type="match status" value="1"/>
</dbReference>
<dbReference type="Gene3D" id="3.40.50.2000">
    <property type="entry name" value="Glycogen Phosphorylase B"/>
    <property type="match status" value="1"/>
</dbReference>
<dbReference type="InterPro" id="IPR001296">
    <property type="entry name" value="Glyco_trans_1"/>
</dbReference>
<dbReference type="AlphaFoldDB" id="A0A6J4T1S4"/>
<organism evidence="2">
    <name type="scientific">uncultured Solirubrobacteraceae bacterium</name>
    <dbReference type="NCBI Taxonomy" id="1162706"/>
    <lineage>
        <taxon>Bacteria</taxon>
        <taxon>Bacillati</taxon>
        <taxon>Actinomycetota</taxon>
        <taxon>Thermoleophilia</taxon>
        <taxon>Solirubrobacterales</taxon>
        <taxon>Solirubrobacteraceae</taxon>
        <taxon>environmental samples</taxon>
    </lineage>
</organism>
<dbReference type="CDD" id="cd03801">
    <property type="entry name" value="GT4_PimA-like"/>
    <property type="match status" value="1"/>
</dbReference>
<dbReference type="EMBL" id="CADCVP010000272">
    <property type="protein sequence ID" value="CAA9511717.1"/>
    <property type="molecule type" value="Genomic_DNA"/>
</dbReference>
<protein>
    <recommendedName>
        <fullName evidence="1">Glycosyl transferase family 1 domain-containing protein</fullName>
    </recommendedName>
</protein>
<feature type="domain" description="Glycosyl transferase family 1" evidence="1">
    <location>
        <begin position="29"/>
        <end position="183"/>
    </location>
</feature>
<sequence>RALGAGSTRVVRLGTELPPLPAGAPAGQTLVSVGNLIARKRHVDVLEALALLAESHPALRWRVVGDGPERPALERRAHELGVAGRVDFEGALTPDAALSAARDAAVFVLPSVEEAFGVAYVEAMAGGVPAVGCAGEAGPEEIASCGGGLSRVPPRDPAALARELARLLGDRAVLAAQGAAARETVERCFTWERCGAATVAAYAEALA</sequence>
<evidence type="ECO:0000259" key="1">
    <source>
        <dbReference type="Pfam" id="PF00534"/>
    </source>
</evidence>
<proteinExistence type="predicted"/>
<name>A0A6J4T1S4_9ACTN</name>
<feature type="non-terminal residue" evidence="2">
    <location>
        <position position="1"/>
    </location>
</feature>
<reference evidence="2" key="1">
    <citation type="submission" date="2020-02" db="EMBL/GenBank/DDBJ databases">
        <authorList>
            <person name="Meier V. D."/>
        </authorList>
    </citation>
    <scope>NUCLEOTIDE SEQUENCE</scope>
    <source>
        <strain evidence="2">AVDCRST_MAG69</strain>
    </source>
</reference>
<evidence type="ECO:0000313" key="2">
    <source>
        <dbReference type="EMBL" id="CAA9511717.1"/>
    </source>
</evidence>
<dbReference type="Pfam" id="PF00534">
    <property type="entry name" value="Glycos_transf_1"/>
    <property type="match status" value="1"/>
</dbReference>
<dbReference type="SUPFAM" id="SSF53756">
    <property type="entry name" value="UDP-Glycosyltransferase/glycogen phosphorylase"/>
    <property type="match status" value="1"/>
</dbReference>